<protein>
    <recommendedName>
        <fullName evidence="3">DUF2274 domain-containing protein</fullName>
    </recommendedName>
</protein>
<dbReference type="AlphaFoldDB" id="A0A1G7Z2D0"/>
<sequence length="76" mass="8540">MTRLKLGRIPDERPVKLTIEVPAPLHRKLIAYGEALAREMGETDPIPPAKVASPMIAGYIDSDKEFAKLWRSRETP</sequence>
<evidence type="ECO:0008006" key="3">
    <source>
        <dbReference type="Google" id="ProtNLM"/>
    </source>
</evidence>
<dbReference type="OrthoDB" id="9803810at2"/>
<evidence type="ECO:0000313" key="1">
    <source>
        <dbReference type="EMBL" id="SDH02931.1"/>
    </source>
</evidence>
<reference evidence="1 2" key="1">
    <citation type="submission" date="2016-10" db="EMBL/GenBank/DDBJ databases">
        <authorList>
            <person name="de Groot N.N."/>
        </authorList>
    </citation>
    <scope>NUCLEOTIDE SEQUENCE [LARGE SCALE GENOMIC DNA]</scope>
    <source>
        <strain evidence="1 2">CGMCC 1.10267</strain>
    </source>
</reference>
<dbReference type="RefSeq" id="WP_090598428.1">
    <property type="nucleotide sequence ID" value="NZ_FNCS01000017.1"/>
</dbReference>
<dbReference type="Proteomes" id="UP000199495">
    <property type="component" value="Unassembled WGS sequence"/>
</dbReference>
<proteinExistence type="predicted"/>
<keyword evidence="2" id="KW-1185">Reference proteome</keyword>
<gene>
    <name evidence="1" type="ORF">SAMN04487974_11725</name>
</gene>
<evidence type="ECO:0000313" key="2">
    <source>
        <dbReference type="Proteomes" id="UP000199495"/>
    </source>
</evidence>
<dbReference type="Pfam" id="PF10038">
    <property type="entry name" value="DUF2274"/>
    <property type="match status" value="1"/>
</dbReference>
<name>A0A1G7Z2D0_9HYPH</name>
<accession>A0A1G7Z2D0</accession>
<dbReference type="InterPro" id="IPR018733">
    <property type="entry name" value="DUF2274"/>
</dbReference>
<organism evidence="1 2">
    <name type="scientific">Pelagibacterium luteolum</name>
    <dbReference type="NCBI Taxonomy" id="440168"/>
    <lineage>
        <taxon>Bacteria</taxon>
        <taxon>Pseudomonadati</taxon>
        <taxon>Pseudomonadota</taxon>
        <taxon>Alphaproteobacteria</taxon>
        <taxon>Hyphomicrobiales</taxon>
        <taxon>Devosiaceae</taxon>
        <taxon>Pelagibacterium</taxon>
    </lineage>
</organism>
<dbReference type="EMBL" id="FNCS01000017">
    <property type="protein sequence ID" value="SDH02931.1"/>
    <property type="molecule type" value="Genomic_DNA"/>
</dbReference>
<dbReference type="STRING" id="440168.SAMN04487974_11725"/>